<dbReference type="InterPro" id="IPR001753">
    <property type="entry name" value="Enoyl-CoA_hydra/iso"/>
</dbReference>
<dbReference type="EC" id="4.2.1.17" evidence="2"/>
<dbReference type="Proteomes" id="UP000004931">
    <property type="component" value="Unassembled WGS sequence"/>
</dbReference>
<dbReference type="PANTHER" id="PTHR43684">
    <property type="match status" value="1"/>
</dbReference>
<dbReference type="Gene3D" id="1.10.12.10">
    <property type="entry name" value="Lyase 2-enoyl-coa Hydratase, Chain A, domain 2"/>
    <property type="match status" value="1"/>
</dbReference>
<dbReference type="CDD" id="cd06558">
    <property type="entry name" value="crotonase-like"/>
    <property type="match status" value="1"/>
</dbReference>
<dbReference type="GO" id="GO:0004300">
    <property type="term" value="F:enoyl-CoA hydratase activity"/>
    <property type="evidence" value="ECO:0007669"/>
    <property type="project" value="UniProtKB-EC"/>
</dbReference>
<dbReference type="Pfam" id="PF00378">
    <property type="entry name" value="ECH_1"/>
    <property type="match status" value="2"/>
</dbReference>
<dbReference type="AlphaFoldDB" id="A0Y7S0"/>
<keyword evidence="2" id="KW-0456">Lyase</keyword>
<proteinExistence type="inferred from homology"/>
<protein>
    <submittedName>
        <fullName evidence="2">Enoyl-CoA hydratase</fullName>
        <ecNumber evidence="2">4.2.1.17</ecNumber>
    </submittedName>
</protein>
<dbReference type="SUPFAM" id="SSF52096">
    <property type="entry name" value="ClpP/crotonase"/>
    <property type="match status" value="1"/>
</dbReference>
<dbReference type="STRING" id="247633.GP2143_13001"/>
<comment type="similarity">
    <text evidence="1">Belongs to the enoyl-CoA hydratase/isomerase family.</text>
</comment>
<sequence>MSYNTIKYDVEDAILTLTIHRPQKMNAFTNEMLKEMIDAFDRADADDEIRAIIVTGSGDRAFCAGADLSAGADTFNYEALSKQPVEEGASPSREGAEGAISADGSINWSHAAVRDGGGKLSLRIYQCLKPVIAAVNGAAVGVGVTMQLPMDIRIASETARFGFVFTQRGMVPEACSSWFLSRAVGMSKALEWTFSGKVFGAQEALEGGLVRSLHKPEDLMPEARRLAREFVENTSPVSVALSRQMLWRLAATNDPMEAHKIDSRGIFSRGRSGDSAEGVTSFLEKRSPNFPDKVSKDMPEFFPWWEDNEYS</sequence>
<keyword evidence="3" id="KW-1185">Reference proteome</keyword>
<dbReference type="PANTHER" id="PTHR43684:SF4">
    <property type="entry name" value="ENOYL-COA HYDRATASE_ISOMERASE FAMILY PROTEIN (AFU_ORTHOLOGUE AFUA_1G01890)"/>
    <property type="match status" value="1"/>
</dbReference>
<dbReference type="eggNOG" id="COG1024">
    <property type="taxonomic scope" value="Bacteria"/>
</dbReference>
<dbReference type="InterPro" id="IPR051053">
    <property type="entry name" value="ECH/Chromodomain_protein"/>
</dbReference>
<evidence type="ECO:0000313" key="2">
    <source>
        <dbReference type="EMBL" id="EAW32174.1"/>
    </source>
</evidence>
<accession>A0Y7S0</accession>
<gene>
    <name evidence="2" type="ORF">GP2143_13001</name>
</gene>
<dbReference type="InterPro" id="IPR014748">
    <property type="entry name" value="Enoyl-CoA_hydra_C"/>
</dbReference>
<dbReference type="OrthoDB" id="9777711at2"/>
<comment type="caution">
    <text evidence="2">The sequence shown here is derived from an EMBL/GenBank/DDBJ whole genome shotgun (WGS) entry which is preliminary data.</text>
</comment>
<dbReference type="NCBIfam" id="NF006109">
    <property type="entry name" value="PRK08260.1"/>
    <property type="match status" value="1"/>
</dbReference>
<evidence type="ECO:0000313" key="3">
    <source>
        <dbReference type="Proteomes" id="UP000004931"/>
    </source>
</evidence>
<organism evidence="2 3">
    <name type="scientific">marine gamma proteobacterium HTCC2143</name>
    <dbReference type="NCBI Taxonomy" id="247633"/>
    <lineage>
        <taxon>Bacteria</taxon>
        <taxon>Pseudomonadati</taxon>
        <taxon>Pseudomonadota</taxon>
        <taxon>Gammaproteobacteria</taxon>
        <taxon>Cellvibrionales</taxon>
        <taxon>Spongiibacteraceae</taxon>
        <taxon>BD1-7 clade</taxon>
    </lineage>
</organism>
<dbReference type="EMBL" id="AAVT01000001">
    <property type="protein sequence ID" value="EAW32174.1"/>
    <property type="molecule type" value="Genomic_DNA"/>
</dbReference>
<name>A0Y7S0_9GAMM</name>
<evidence type="ECO:0000256" key="1">
    <source>
        <dbReference type="ARBA" id="ARBA00005254"/>
    </source>
</evidence>
<dbReference type="InterPro" id="IPR029045">
    <property type="entry name" value="ClpP/crotonase-like_dom_sf"/>
</dbReference>
<reference evidence="2 3" key="1">
    <citation type="journal article" date="2010" name="J. Bacteriol.">
        <title>Genome sequence of the oligotrophic marine Gammaproteobacterium HTCC2143, isolated from the Oregon Coast.</title>
        <authorList>
            <person name="Oh H.M."/>
            <person name="Kang I."/>
            <person name="Ferriera S."/>
            <person name="Giovannoni S.J."/>
            <person name="Cho J.C."/>
        </authorList>
    </citation>
    <scope>NUCLEOTIDE SEQUENCE [LARGE SCALE GENOMIC DNA]</scope>
    <source>
        <strain evidence="2 3">HTCC2143</strain>
    </source>
</reference>
<dbReference type="Gene3D" id="3.90.226.10">
    <property type="entry name" value="2-enoyl-CoA Hydratase, Chain A, domain 1"/>
    <property type="match status" value="1"/>
</dbReference>